<keyword evidence="3" id="KW-1185">Reference proteome</keyword>
<feature type="chain" id="PRO_5045222701" description="Lipoprotein" evidence="1">
    <location>
        <begin position="22"/>
        <end position="208"/>
    </location>
</feature>
<comment type="caution">
    <text evidence="2">The sequence shown here is derived from an EMBL/GenBank/DDBJ whole genome shotgun (WGS) entry which is preliminary data.</text>
</comment>
<accession>A0ABW5XXU0</accession>
<organism evidence="2 3">
    <name type="scientific">Kurthia populi</name>
    <dbReference type="NCBI Taxonomy" id="1562132"/>
    <lineage>
        <taxon>Bacteria</taxon>
        <taxon>Bacillati</taxon>
        <taxon>Bacillota</taxon>
        <taxon>Bacilli</taxon>
        <taxon>Bacillales</taxon>
        <taxon>Caryophanaceae</taxon>
        <taxon>Kurthia</taxon>
    </lineage>
</organism>
<proteinExistence type="predicted"/>
<evidence type="ECO:0000256" key="1">
    <source>
        <dbReference type="SAM" id="SignalP"/>
    </source>
</evidence>
<dbReference type="RefSeq" id="WP_380147013.1">
    <property type="nucleotide sequence ID" value="NZ_JBHUOR010000023.1"/>
</dbReference>
<name>A0ABW5XXU0_9BACL</name>
<keyword evidence="1" id="KW-0732">Signal</keyword>
<evidence type="ECO:0008006" key="4">
    <source>
        <dbReference type="Google" id="ProtNLM"/>
    </source>
</evidence>
<protein>
    <recommendedName>
        <fullName evidence="4">Lipoprotein</fullName>
    </recommendedName>
</protein>
<dbReference type="PROSITE" id="PS51257">
    <property type="entry name" value="PROKAR_LIPOPROTEIN"/>
    <property type="match status" value="1"/>
</dbReference>
<dbReference type="EMBL" id="JBHUOR010000023">
    <property type="protein sequence ID" value="MFD2867784.1"/>
    <property type="molecule type" value="Genomic_DNA"/>
</dbReference>
<gene>
    <name evidence="2" type="ORF">ACFSY7_04585</name>
</gene>
<evidence type="ECO:0000313" key="3">
    <source>
        <dbReference type="Proteomes" id="UP001597568"/>
    </source>
</evidence>
<sequence>MKKISFVIASVLLMLVLGACSEEKKSDKAAKNVDTQYVGSYTLMSMGQADGNQLKNYRTVPLSEDLAYAEKIELKKNGDYVNIIQFYDDQSQEKMYQEIIQYDGYTNDGKNVHLTTTTDDNTYELKAYKNEDGSLMMNYDGLKQLQDNGATLTNSTATYDAYNVTEWYNKNNASQKSTQKLFFTDEGHLMSVTYSKADNTTSVLVYEK</sequence>
<evidence type="ECO:0000313" key="2">
    <source>
        <dbReference type="EMBL" id="MFD2867784.1"/>
    </source>
</evidence>
<dbReference type="Proteomes" id="UP001597568">
    <property type="component" value="Unassembled WGS sequence"/>
</dbReference>
<feature type="signal peptide" evidence="1">
    <location>
        <begin position="1"/>
        <end position="21"/>
    </location>
</feature>
<reference evidence="3" key="1">
    <citation type="journal article" date="2019" name="Int. J. Syst. Evol. Microbiol.">
        <title>The Global Catalogue of Microorganisms (GCM) 10K type strain sequencing project: providing services to taxonomists for standard genome sequencing and annotation.</title>
        <authorList>
            <consortium name="The Broad Institute Genomics Platform"/>
            <consortium name="The Broad Institute Genome Sequencing Center for Infectious Disease"/>
            <person name="Wu L."/>
            <person name="Ma J."/>
        </authorList>
    </citation>
    <scope>NUCLEOTIDE SEQUENCE [LARGE SCALE GENOMIC DNA]</scope>
    <source>
        <strain evidence="3">KCTC 33522</strain>
    </source>
</reference>